<evidence type="ECO:0000256" key="2">
    <source>
        <dbReference type="SAM" id="Phobius"/>
    </source>
</evidence>
<feature type="compositionally biased region" description="Low complexity" evidence="1">
    <location>
        <begin position="98"/>
        <end position="129"/>
    </location>
</feature>
<reference evidence="3 4" key="1">
    <citation type="submission" date="2018-07" db="EMBL/GenBank/DDBJ databases">
        <title>Sequencing the genomes of 1000 actinobacteria strains.</title>
        <authorList>
            <person name="Klenk H.-P."/>
        </authorList>
    </citation>
    <scope>NUCLEOTIDE SEQUENCE [LARGE SCALE GENOMIC DNA]</scope>
    <source>
        <strain evidence="3 4">DSM 14442</strain>
    </source>
</reference>
<evidence type="ECO:0000313" key="4">
    <source>
        <dbReference type="Proteomes" id="UP000256727"/>
    </source>
</evidence>
<keyword evidence="2" id="KW-0812">Transmembrane</keyword>
<keyword evidence="4" id="KW-1185">Reference proteome</keyword>
<keyword evidence="2" id="KW-1133">Transmembrane helix</keyword>
<sequence length="224" mass="22880">MDAVESGTDRQPGRPGAAKGRGWGAKGSGITFAVMVVVLLVALLFAANQNDVIGWLLVVISAGWLALAALVALGVRRGARSVDRRMKDLSASLAPRVGAAEAPSTPSAPSSAASSRASGRAGAAEAAASDPMRDTKLDHSFKIVQVQTRVVTEELSKGVDSDTDMIARALETIHITSANAREMIKESTAPSGSEGRPEKSGKPGTARAAGTPGTQGPITGEVIN</sequence>
<dbReference type="Proteomes" id="UP000256727">
    <property type="component" value="Unassembled WGS sequence"/>
</dbReference>
<name>A0A3D9LJL1_9MICC</name>
<dbReference type="AlphaFoldDB" id="A0A3D9LJL1"/>
<gene>
    <name evidence="3" type="ORF">C8E99_3105</name>
</gene>
<organism evidence="3 4">
    <name type="scientific">Citricoccus muralis</name>
    <dbReference type="NCBI Taxonomy" id="169134"/>
    <lineage>
        <taxon>Bacteria</taxon>
        <taxon>Bacillati</taxon>
        <taxon>Actinomycetota</taxon>
        <taxon>Actinomycetes</taxon>
        <taxon>Micrococcales</taxon>
        <taxon>Micrococcaceae</taxon>
        <taxon>Citricoccus</taxon>
    </lineage>
</organism>
<keyword evidence="2" id="KW-0472">Membrane</keyword>
<protein>
    <submittedName>
        <fullName evidence="3">Uncharacterized protein</fullName>
    </submittedName>
</protein>
<feature type="region of interest" description="Disordered" evidence="1">
    <location>
        <begin position="1"/>
        <end position="23"/>
    </location>
</feature>
<accession>A0A3D9LJL1</accession>
<proteinExistence type="predicted"/>
<feature type="region of interest" description="Disordered" evidence="1">
    <location>
        <begin position="179"/>
        <end position="224"/>
    </location>
</feature>
<feature type="transmembrane region" description="Helical" evidence="2">
    <location>
        <begin position="29"/>
        <end position="47"/>
    </location>
</feature>
<comment type="caution">
    <text evidence="3">The sequence shown here is derived from an EMBL/GenBank/DDBJ whole genome shotgun (WGS) entry which is preliminary data.</text>
</comment>
<dbReference type="RefSeq" id="WP_245952403.1">
    <property type="nucleotide sequence ID" value="NZ_QREH01000001.1"/>
</dbReference>
<dbReference type="EMBL" id="QREH01000001">
    <property type="protein sequence ID" value="REE05233.1"/>
    <property type="molecule type" value="Genomic_DNA"/>
</dbReference>
<evidence type="ECO:0000256" key="1">
    <source>
        <dbReference type="SAM" id="MobiDB-lite"/>
    </source>
</evidence>
<evidence type="ECO:0000313" key="3">
    <source>
        <dbReference type="EMBL" id="REE05233.1"/>
    </source>
</evidence>
<feature type="transmembrane region" description="Helical" evidence="2">
    <location>
        <begin position="53"/>
        <end position="75"/>
    </location>
</feature>
<feature type="region of interest" description="Disordered" evidence="1">
    <location>
        <begin position="96"/>
        <end position="133"/>
    </location>
</feature>